<evidence type="ECO:0000313" key="2">
    <source>
        <dbReference type="Proteomes" id="UP000624709"/>
    </source>
</evidence>
<evidence type="ECO:0000313" key="1">
    <source>
        <dbReference type="EMBL" id="GIE70734.1"/>
    </source>
</evidence>
<dbReference type="EMBL" id="BOMS01000110">
    <property type="protein sequence ID" value="GIE70734.1"/>
    <property type="molecule type" value="Genomic_DNA"/>
</dbReference>
<dbReference type="Proteomes" id="UP000624709">
    <property type="component" value="Unassembled WGS sequence"/>
</dbReference>
<dbReference type="Pfam" id="PF19586">
    <property type="entry name" value="DUF6093"/>
    <property type="match status" value="1"/>
</dbReference>
<sequence>MSRESVLARGRAAAEAGMVDACTIRRRSGETNDANGYTTPTYLTLYTGPCRVQQQSSAQAQQQDQGEDYLLMGRLEVQVPMSVVGVQAGDEVVITASANDPDLPGRVLLVHDLAHKTHATARRLGVVERTH</sequence>
<organism evidence="1 2">
    <name type="scientific">Actinoplanes palleronii</name>
    <dbReference type="NCBI Taxonomy" id="113570"/>
    <lineage>
        <taxon>Bacteria</taxon>
        <taxon>Bacillati</taxon>
        <taxon>Actinomycetota</taxon>
        <taxon>Actinomycetes</taxon>
        <taxon>Micromonosporales</taxon>
        <taxon>Micromonosporaceae</taxon>
        <taxon>Actinoplanes</taxon>
    </lineage>
</organism>
<comment type="caution">
    <text evidence="1">The sequence shown here is derived from an EMBL/GenBank/DDBJ whole genome shotgun (WGS) entry which is preliminary data.</text>
</comment>
<keyword evidence="2" id="KW-1185">Reference proteome</keyword>
<dbReference type="RefSeq" id="WP_203828734.1">
    <property type="nucleotide sequence ID" value="NZ_BAAATY010000018.1"/>
</dbReference>
<proteinExistence type="predicted"/>
<protein>
    <submittedName>
        <fullName evidence="1">Uncharacterized protein</fullName>
    </submittedName>
</protein>
<gene>
    <name evidence="1" type="ORF">Apa02nite_068420</name>
</gene>
<name>A0ABQ4BJ74_9ACTN</name>
<accession>A0ABQ4BJ74</accession>
<dbReference type="InterPro" id="IPR046075">
    <property type="entry name" value="DUF6093"/>
</dbReference>
<reference evidence="1 2" key="1">
    <citation type="submission" date="2021-01" db="EMBL/GenBank/DDBJ databases">
        <title>Whole genome shotgun sequence of Actinoplanes palleronii NBRC 14916.</title>
        <authorList>
            <person name="Komaki H."/>
            <person name="Tamura T."/>
        </authorList>
    </citation>
    <scope>NUCLEOTIDE SEQUENCE [LARGE SCALE GENOMIC DNA]</scope>
    <source>
        <strain evidence="1 2">NBRC 14916</strain>
    </source>
</reference>